<accession>A0A9N7VLF5</accession>
<feature type="region of interest" description="Disordered" evidence="1">
    <location>
        <begin position="24"/>
        <end position="126"/>
    </location>
</feature>
<feature type="compositionally biased region" description="Polar residues" evidence="1">
    <location>
        <begin position="113"/>
        <end position="126"/>
    </location>
</feature>
<reference evidence="2" key="1">
    <citation type="submission" date="2020-03" db="EMBL/GenBank/DDBJ databases">
        <authorList>
            <person name="Weist P."/>
        </authorList>
    </citation>
    <scope>NUCLEOTIDE SEQUENCE</scope>
</reference>
<comment type="caution">
    <text evidence="2">The sequence shown here is derived from an EMBL/GenBank/DDBJ whole genome shotgun (WGS) entry which is preliminary data.</text>
</comment>
<proteinExistence type="predicted"/>
<feature type="compositionally biased region" description="Basic and acidic residues" evidence="1">
    <location>
        <begin position="95"/>
        <end position="104"/>
    </location>
</feature>
<dbReference type="AlphaFoldDB" id="A0A9N7VLF5"/>
<name>A0A9N7VLF5_PLEPL</name>
<sequence>MKPFEPLNCGSVLSQTVKVQPGDTVQVRFGPGSGPVLAQKTDQKAAPRLNRTYRGNNNTLPGAASTASPPPRCPDTGDRQGTHRGGFQRGSGNSERGRRGEGAGHNKRVPPARSTTSSHVPSRWSG</sequence>
<dbReference type="EMBL" id="CADEAL010004091">
    <property type="protein sequence ID" value="CAB1451467.1"/>
    <property type="molecule type" value="Genomic_DNA"/>
</dbReference>
<evidence type="ECO:0000256" key="1">
    <source>
        <dbReference type="SAM" id="MobiDB-lite"/>
    </source>
</evidence>
<dbReference type="Proteomes" id="UP001153269">
    <property type="component" value="Unassembled WGS sequence"/>
</dbReference>
<evidence type="ECO:0000313" key="2">
    <source>
        <dbReference type="EMBL" id="CAB1451467.1"/>
    </source>
</evidence>
<keyword evidence="3" id="KW-1185">Reference proteome</keyword>
<gene>
    <name evidence="2" type="ORF">PLEPLA_LOCUS39161</name>
</gene>
<evidence type="ECO:0000313" key="3">
    <source>
        <dbReference type="Proteomes" id="UP001153269"/>
    </source>
</evidence>
<organism evidence="2 3">
    <name type="scientific">Pleuronectes platessa</name>
    <name type="common">European plaice</name>
    <dbReference type="NCBI Taxonomy" id="8262"/>
    <lineage>
        <taxon>Eukaryota</taxon>
        <taxon>Metazoa</taxon>
        <taxon>Chordata</taxon>
        <taxon>Craniata</taxon>
        <taxon>Vertebrata</taxon>
        <taxon>Euteleostomi</taxon>
        <taxon>Actinopterygii</taxon>
        <taxon>Neopterygii</taxon>
        <taxon>Teleostei</taxon>
        <taxon>Neoteleostei</taxon>
        <taxon>Acanthomorphata</taxon>
        <taxon>Carangaria</taxon>
        <taxon>Pleuronectiformes</taxon>
        <taxon>Pleuronectoidei</taxon>
        <taxon>Pleuronectidae</taxon>
        <taxon>Pleuronectes</taxon>
    </lineage>
</organism>
<protein>
    <submittedName>
        <fullName evidence="2">Uncharacterized protein</fullName>
    </submittedName>
</protein>